<dbReference type="Gene3D" id="1.20.1250.20">
    <property type="entry name" value="MFS general substrate transporter like domains"/>
    <property type="match status" value="2"/>
</dbReference>
<feature type="transmembrane region" description="Helical" evidence="6">
    <location>
        <begin position="271"/>
        <end position="291"/>
    </location>
</feature>
<keyword evidence="9" id="KW-1185">Reference proteome</keyword>
<gene>
    <name evidence="8" type="ORF">DMC30DRAFT_403057</name>
</gene>
<keyword evidence="3 6" id="KW-1133">Transmembrane helix</keyword>
<evidence type="ECO:0000313" key="8">
    <source>
        <dbReference type="EMBL" id="TNY18462.1"/>
    </source>
</evidence>
<feature type="transmembrane region" description="Helical" evidence="6">
    <location>
        <begin position="673"/>
        <end position="693"/>
    </location>
</feature>
<feature type="compositionally biased region" description="Gly residues" evidence="5">
    <location>
        <begin position="25"/>
        <end position="35"/>
    </location>
</feature>
<feature type="region of interest" description="Disordered" evidence="5">
    <location>
        <begin position="79"/>
        <end position="187"/>
    </location>
</feature>
<feature type="compositionally biased region" description="Low complexity" evidence="5">
    <location>
        <begin position="36"/>
        <end position="56"/>
    </location>
</feature>
<feature type="compositionally biased region" description="Low complexity" evidence="5">
    <location>
        <begin position="1"/>
        <end position="24"/>
    </location>
</feature>
<feature type="compositionally biased region" description="Basic residues" evidence="5">
    <location>
        <begin position="425"/>
        <end position="434"/>
    </location>
</feature>
<feature type="transmembrane region" description="Helical" evidence="6">
    <location>
        <begin position="642"/>
        <end position="661"/>
    </location>
</feature>
<feature type="transmembrane region" description="Helical" evidence="6">
    <location>
        <begin position="208"/>
        <end position="225"/>
    </location>
</feature>
<dbReference type="EMBL" id="SOZI01000137">
    <property type="protein sequence ID" value="TNY18462.1"/>
    <property type="molecule type" value="Genomic_DNA"/>
</dbReference>
<dbReference type="PANTHER" id="PTHR23501:SF87">
    <property type="entry name" value="SIDEROPHORE IRON TRANSPORTER 2"/>
    <property type="match status" value="1"/>
</dbReference>
<evidence type="ECO:0000256" key="2">
    <source>
        <dbReference type="ARBA" id="ARBA00022692"/>
    </source>
</evidence>
<protein>
    <submittedName>
        <fullName evidence="8">Major facilitator superfamily domain-containing protein</fullName>
    </submittedName>
</protein>
<feature type="compositionally biased region" description="Acidic residues" evidence="5">
    <location>
        <begin position="117"/>
        <end position="129"/>
    </location>
</feature>
<evidence type="ECO:0000256" key="5">
    <source>
        <dbReference type="SAM" id="MobiDB-lite"/>
    </source>
</evidence>
<dbReference type="InterPro" id="IPR020846">
    <property type="entry name" value="MFS_dom"/>
</dbReference>
<feature type="transmembrane region" description="Helical" evidence="6">
    <location>
        <begin position="578"/>
        <end position="598"/>
    </location>
</feature>
<evidence type="ECO:0000256" key="4">
    <source>
        <dbReference type="ARBA" id="ARBA00023136"/>
    </source>
</evidence>
<keyword evidence="4 6" id="KW-0472">Membrane</keyword>
<dbReference type="Pfam" id="PF07690">
    <property type="entry name" value="MFS_1"/>
    <property type="match status" value="2"/>
</dbReference>
<dbReference type="OrthoDB" id="2241241at2759"/>
<evidence type="ECO:0000259" key="7">
    <source>
        <dbReference type="PROSITE" id="PS50850"/>
    </source>
</evidence>
<reference evidence="8 9" key="1">
    <citation type="submission" date="2019-03" db="EMBL/GenBank/DDBJ databases">
        <title>Rhodosporidium diobovatum UCD-FST 08-225 genome sequencing, assembly, and annotation.</title>
        <authorList>
            <person name="Fakankun I.U."/>
            <person name="Fristensky B."/>
            <person name="Levin D.B."/>
        </authorList>
    </citation>
    <scope>NUCLEOTIDE SEQUENCE [LARGE SCALE GENOMIC DNA]</scope>
    <source>
        <strain evidence="8 9">UCD-FST 08-225</strain>
    </source>
</reference>
<comment type="subcellular location">
    <subcellularLocation>
        <location evidence="1">Membrane</location>
        <topology evidence="1">Multi-pass membrane protein</topology>
    </subcellularLocation>
</comment>
<feature type="region of interest" description="Disordered" evidence="5">
    <location>
        <begin position="425"/>
        <end position="449"/>
    </location>
</feature>
<feature type="transmembrane region" description="Helical" evidence="6">
    <location>
        <begin position="705"/>
        <end position="730"/>
    </location>
</feature>
<evidence type="ECO:0000313" key="9">
    <source>
        <dbReference type="Proteomes" id="UP000311382"/>
    </source>
</evidence>
<accession>A0A5C5FQ62</accession>
<feature type="transmembrane region" description="Helical" evidence="6">
    <location>
        <begin position="509"/>
        <end position="529"/>
    </location>
</feature>
<dbReference type="InterPro" id="IPR011701">
    <property type="entry name" value="MFS"/>
</dbReference>
<proteinExistence type="predicted"/>
<feature type="transmembrane region" description="Helical" evidence="6">
    <location>
        <begin position="237"/>
        <end position="259"/>
    </location>
</feature>
<keyword evidence="2 6" id="KW-0812">Transmembrane</keyword>
<feature type="domain" description="Major facilitator superfamily (MFS) profile" evidence="7">
    <location>
        <begin position="212"/>
        <end position="768"/>
    </location>
</feature>
<evidence type="ECO:0000256" key="6">
    <source>
        <dbReference type="SAM" id="Phobius"/>
    </source>
</evidence>
<dbReference type="GO" id="GO:0005886">
    <property type="term" value="C:plasma membrane"/>
    <property type="evidence" value="ECO:0007669"/>
    <property type="project" value="TreeGrafter"/>
</dbReference>
<dbReference type="GO" id="GO:0022857">
    <property type="term" value="F:transmembrane transporter activity"/>
    <property type="evidence" value="ECO:0007669"/>
    <property type="project" value="InterPro"/>
</dbReference>
<dbReference type="PANTHER" id="PTHR23501">
    <property type="entry name" value="MAJOR FACILITATOR SUPERFAMILY"/>
    <property type="match status" value="1"/>
</dbReference>
<evidence type="ECO:0000256" key="3">
    <source>
        <dbReference type="ARBA" id="ARBA00022989"/>
    </source>
</evidence>
<dbReference type="InterPro" id="IPR036259">
    <property type="entry name" value="MFS_trans_sf"/>
</dbReference>
<feature type="transmembrane region" description="Helical" evidence="6">
    <location>
        <begin position="618"/>
        <end position="635"/>
    </location>
</feature>
<sequence>MPPSLARTASANAARADSASRGGANTPGGSGGGLVGVSTLTGSTSGSATPSTSYGSFPPAEDDVEAILRAKLDRQALAEAGGGALDERGTGAGSKRRWARSRERLLLPGADGRPTDDVFDSDGDAEPSDGEGVGAHHSLFAADGFGQEDGGNPWGATTQYDGSPRRPRKVPPPPSERSRAGGHIAPEGDKQWGVVKMELMARTWGRRGLFTIYAGLYLISTLTSLEGNTIPTVEPYFLSLLGEHSMLSSVVIVMSIGYAVGKPPMTKILDVFGRAEGICLAATLYSLGYIITAAATNAKVYLAARALSALGGQGIQLAQQIIVADTTTLANRGLITSTISLPWILTTWIGPPLGAFFQRQGPAGYRAAYAVFGTLLPLVACVLFFTLCLEWRKIKQRAQAEGRKPNTRDLGFGVATRASWMSAHHHHQHHRHHLGASPSTSPAQVKRHSPLADVDIETGAPVTNHERMPTHERRMASAAEAAAHELDKRQRWNATTWTKAKELWHDLDVVGLVTLTAGSILFLLPFTLATKTPDSWAEPEIWISIVAGAAILIFFGYYEATYAASPLLPPRLLENRTILSGSLVGFFHFVSQFCYESFFTSFLQVARGHSPAEASYISQSYLFAACVAAIVAGSLAKLTNRYKWFGLLGVLIHMVGVWLMMRARDLKSSTFELVMSQVVGGIGGGFTTIAVQIGCQGVVEHQDVAIATAIFLTITQVGGAVGGSIAGAVWSTALPSRLQRHLSADDWDKIPQIIASLPYALSFEPESAIRLAIDRSYVDVQKVLNWLALAMLGPALVAMSCMKNLNLAKEDPGQGEGVVVLGRASFLAVEDDLTASETSSLLGDTSERD</sequence>
<dbReference type="Proteomes" id="UP000311382">
    <property type="component" value="Unassembled WGS sequence"/>
</dbReference>
<name>A0A5C5FQ62_9BASI</name>
<comment type="caution">
    <text evidence="8">The sequence shown here is derived from an EMBL/GenBank/DDBJ whole genome shotgun (WGS) entry which is preliminary data.</text>
</comment>
<evidence type="ECO:0000256" key="1">
    <source>
        <dbReference type="ARBA" id="ARBA00004141"/>
    </source>
</evidence>
<feature type="transmembrane region" description="Helical" evidence="6">
    <location>
        <begin position="367"/>
        <end position="389"/>
    </location>
</feature>
<dbReference type="STRING" id="5288.A0A5C5FQ62"/>
<dbReference type="AlphaFoldDB" id="A0A5C5FQ62"/>
<dbReference type="PROSITE" id="PS50850">
    <property type="entry name" value="MFS"/>
    <property type="match status" value="1"/>
</dbReference>
<dbReference type="SUPFAM" id="SSF103473">
    <property type="entry name" value="MFS general substrate transporter"/>
    <property type="match status" value="1"/>
</dbReference>
<feature type="transmembrane region" description="Helical" evidence="6">
    <location>
        <begin position="541"/>
        <end position="558"/>
    </location>
</feature>
<organism evidence="8 9">
    <name type="scientific">Rhodotorula diobovata</name>
    <dbReference type="NCBI Taxonomy" id="5288"/>
    <lineage>
        <taxon>Eukaryota</taxon>
        <taxon>Fungi</taxon>
        <taxon>Dikarya</taxon>
        <taxon>Basidiomycota</taxon>
        <taxon>Pucciniomycotina</taxon>
        <taxon>Microbotryomycetes</taxon>
        <taxon>Sporidiobolales</taxon>
        <taxon>Sporidiobolaceae</taxon>
        <taxon>Rhodotorula</taxon>
    </lineage>
</organism>
<feature type="region of interest" description="Disordered" evidence="5">
    <location>
        <begin position="1"/>
        <end position="60"/>
    </location>
</feature>